<dbReference type="EMBL" id="JACHKF010000001">
    <property type="protein sequence ID" value="MBB6564714.1"/>
    <property type="molecule type" value="Genomic_DNA"/>
</dbReference>
<evidence type="ECO:0000313" key="5">
    <source>
        <dbReference type="Proteomes" id="UP000553957"/>
    </source>
</evidence>
<dbReference type="EMBL" id="JABJRC010000004">
    <property type="protein sequence ID" value="NOL42416.1"/>
    <property type="molecule type" value="Genomic_DNA"/>
</dbReference>
<dbReference type="Proteomes" id="UP000553957">
    <property type="component" value="Unassembled WGS sequence"/>
</dbReference>
<gene>
    <name evidence="2" type="ORF">HNR71_000351</name>
    <name evidence="3" type="ORF">HPO96_19390</name>
</gene>
<evidence type="ECO:0000256" key="1">
    <source>
        <dbReference type="SAM" id="Phobius"/>
    </source>
</evidence>
<dbReference type="Proteomes" id="UP000534306">
    <property type="component" value="Unassembled WGS sequence"/>
</dbReference>
<sequence>MSRVLGSVGRGPTRPPVPPPLIVLVLRAVVFVSAVAAVVWSCGAGLSMSVVCESLAVLLPVLAAAIVALTRGRVAGTE</sequence>
<comment type="caution">
    <text evidence="3">The sequence shown here is derived from an EMBL/GenBank/DDBJ whole genome shotgun (WGS) entry which is preliminary data.</text>
</comment>
<keyword evidence="1" id="KW-1133">Transmembrane helix</keyword>
<evidence type="ECO:0000313" key="4">
    <source>
        <dbReference type="Proteomes" id="UP000534306"/>
    </source>
</evidence>
<keyword evidence="1" id="KW-0812">Transmembrane</keyword>
<evidence type="ECO:0000313" key="3">
    <source>
        <dbReference type="EMBL" id="NOL42416.1"/>
    </source>
</evidence>
<evidence type="ECO:0000313" key="2">
    <source>
        <dbReference type="EMBL" id="MBB6564714.1"/>
    </source>
</evidence>
<name>A0A7Y4L2W4_9ACTN</name>
<reference evidence="2 5" key="2">
    <citation type="submission" date="2020-08" db="EMBL/GenBank/DDBJ databases">
        <title>Sequencing the genomes of 1000 actinobacteria strains.</title>
        <authorList>
            <person name="Klenk H.-P."/>
        </authorList>
    </citation>
    <scope>NUCLEOTIDE SEQUENCE [LARGE SCALE GENOMIC DNA]</scope>
    <source>
        <strain evidence="2 5">DSM 15626</strain>
    </source>
</reference>
<keyword evidence="4" id="KW-1185">Reference proteome</keyword>
<dbReference type="AlphaFoldDB" id="A0A7Y4L2W4"/>
<dbReference type="RefSeq" id="WP_171674903.1">
    <property type="nucleotide sequence ID" value="NZ_BAAAGT010000006.1"/>
</dbReference>
<protein>
    <submittedName>
        <fullName evidence="3">Uncharacterized protein</fullName>
    </submittedName>
</protein>
<reference evidence="3 4" key="1">
    <citation type="submission" date="2020-05" db="EMBL/GenBank/DDBJ databases">
        <title>Genome sequence of Kribbella sandramycini ATCC 39419.</title>
        <authorList>
            <person name="Maclea K.S."/>
            <person name="Fair J.L."/>
        </authorList>
    </citation>
    <scope>NUCLEOTIDE SEQUENCE [LARGE SCALE GENOMIC DNA]</scope>
    <source>
        <strain evidence="3 4">ATCC 39419</strain>
    </source>
</reference>
<accession>A0A7Y4L2W4</accession>
<proteinExistence type="predicted"/>
<keyword evidence="1" id="KW-0472">Membrane</keyword>
<feature type="transmembrane region" description="Helical" evidence="1">
    <location>
        <begin position="46"/>
        <end position="69"/>
    </location>
</feature>
<feature type="transmembrane region" description="Helical" evidence="1">
    <location>
        <begin position="21"/>
        <end position="40"/>
    </location>
</feature>
<organism evidence="3 4">
    <name type="scientific">Kribbella sandramycini</name>
    <dbReference type="NCBI Taxonomy" id="60450"/>
    <lineage>
        <taxon>Bacteria</taxon>
        <taxon>Bacillati</taxon>
        <taxon>Actinomycetota</taxon>
        <taxon>Actinomycetes</taxon>
        <taxon>Propionibacteriales</taxon>
        <taxon>Kribbellaceae</taxon>
        <taxon>Kribbella</taxon>
    </lineage>
</organism>